<keyword evidence="1" id="KW-0732">Signal</keyword>
<evidence type="ECO:0000256" key="1">
    <source>
        <dbReference type="SAM" id="SignalP"/>
    </source>
</evidence>
<dbReference type="EMBL" id="BAABGY010000001">
    <property type="protein sequence ID" value="GAA4318006.1"/>
    <property type="molecule type" value="Genomic_DNA"/>
</dbReference>
<evidence type="ECO:0000313" key="2">
    <source>
        <dbReference type="EMBL" id="GAA4318006.1"/>
    </source>
</evidence>
<feature type="chain" id="PRO_5045435147" evidence="1">
    <location>
        <begin position="23"/>
        <end position="282"/>
    </location>
</feature>
<proteinExistence type="predicted"/>
<comment type="caution">
    <text evidence="2">The sequence shown here is derived from an EMBL/GenBank/DDBJ whole genome shotgun (WGS) entry which is preliminary data.</text>
</comment>
<protein>
    <submittedName>
        <fullName evidence="2">DUF3108 domain-containing protein</fullName>
    </submittedName>
</protein>
<dbReference type="Proteomes" id="UP001501725">
    <property type="component" value="Unassembled WGS sequence"/>
</dbReference>
<gene>
    <name evidence="2" type="ORF">GCM10023184_01950</name>
</gene>
<dbReference type="Pfam" id="PF11306">
    <property type="entry name" value="DUF3108"/>
    <property type="match status" value="1"/>
</dbReference>
<dbReference type="InterPro" id="IPR021457">
    <property type="entry name" value="DUF3108"/>
</dbReference>
<dbReference type="RefSeq" id="WP_345252710.1">
    <property type="nucleotide sequence ID" value="NZ_BAABGY010000001.1"/>
</dbReference>
<feature type="signal peptide" evidence="1">
    <location>
        <begin position="1"/>
        <end position="22"/>
    </location>
</feature>
<accession>A0ABP8G6C0</accession>
<name>A0ABP8G6C0_9BACT</name>
<organism evidence="2 3">
    <name type="scientific">Flaviaesturariibacter amylovorans</name>
    <dbReference type="NCBI Taxonomy" id="1084520"/>
    <lineage>
        <taxon>Bacteria</taxon>
        <taxon>Pseudomonadati</taxon>
        <taxon>Bacteroidota</taxon>
        <taxon>Chitinophagia</taxon>
        <taxon>Chitinophagales</taxon>
        <taxon>Chitinophagaceae</taxon>
        <taxon>Flaviaestuariibacter</taxon>
    </lineage>
</organism>
<keyword evidence="3" id="KW-1185">Reference proteome</keyword>
<reference evidence="3" key="1">
    <citation type="journal article" date="2019" name="Int. J. Syst. Evol. Microbiol.">
        <title>The Global Catalogue of Microorganisms (GCM) 10K type strain sequencing project: providing services to taxonomists for standard genome sequencing and annotation.</title>
        <authorList>
            <consortium name="The Broad Institute Genomics Platform"/>
            <consortium name="The Broad Institute Genome Sequencing Center for Infectious Disease"/>
            <person name="Wu L."/>
            <person name="Ma J."/>
        </authorList>
    </citation>
    <scope>NUCLEOTIDE SEQUENCE [LARGE SCALE GENOMIC DNA]</scope>
    <source>
        <strain evidence="3">JCM 17919</strain>
    </source>
</reference>
<sequence>MRNVKPYLILALCTLLFGGLHASREEQELPQEVASSTTQEDFCGIRNTTFQNGEVLTYNVYYSIIGIYVNAANATFSVNQERLNNRPVYHITGVGKTTSSLEWVSKVNDRFETFMDTGTLQPYKFVRNIQEDSYRKFETVTFNRNAGTAITNEGVYKVPGCVQDVVSALYYARNIDFNKYKTGDKINFNMFLENEVYNMYIRYLGKENIKTRYGKFRAVKFKPLLIKGTVFEGGEKMTVWVSDDENRIPLRVESPLKVGTIKVDMMGYNNLRYPLSSLKSLR</sequence>
<evidence type="ECO:0000313" key="3">
    <source>
        <dbReference type="Proteomes" id="UP001501725"/>
    </source>
</evidence>